<gene>
    <name evidence="4" type="ordered locus">Igag_0292</name>
</gene>
<keyword evidence="2" id="KW-0067">ATP-binding</keyword>
<dbReference type="PANTHER" id="PTHR43204">
    <property type="entry name" value="ABC TRANSPORTER I FAMILY MEMBER 6, CHLOROPLASTIC"/>
    <property type="match status" value="1"/>
</dbReference>
<organism evidence="4 5">
    <name type="scientific">Ignisphaera aggregans (strain DSM 17230 / JCM 13409 / AQ1.S1)</name>
    <dbReference type="NCBI Taxonomy" id="583356"/>
    <lineage>
        <taxon>Archaea</taxon>
        <taxon>Thermoproteota</taxon>
        <taxon>Thermoprotei</taxon>
        <taxon>Desulfurococcales</taxon>
        <taxon>Desulfurococcaceae</taxon>
        <taxon>Ignisphaera</taxon>
    </lineage>
</organism>
<dbReference type="InterPro" id="IPR003439">
    <property type="entry name" value="ABC_transporter-like_ATP-bd"/>
</dbReference>
<dbReference type="PROSITE" id="PS50893">
    <property type="entry name" value="ABC_TRANSPORTER_2"/>
    <property type="match status" value="1"/>
</dbReference>
<evidence type="ECO:0000313" key="4">
    <source>
        <dbReference type="EMBL" id="ADM27140.1"/>
    </source>
</evidence>
<keyword evidence="5" id="KW-1185">Reference proteome</keyword>
<dbReference type="SUPFAM" id="SSF52540">
    <property type="entry name" value="P-loop containing nucleoside triphosphate hydrolases"/>
    <property type="match status" value="1"/>
</dbReference>
<dbReference type="EMBL" id="CP002098">
    <property type="protein sequence ID" value="ADM27140.1"/>
    <property type="molecule type" value="Genomic_DNA"/>
</dbReference>
<evidence type="ECO:0000256" key="1">
    <source>
        <dbReference type="ARBA" id="ARBA00022741"/>
    </source>
</evidence>
<dbReference type="AlphaFoldDB" id="E0SQR6"/>
<dbReference type="PROSITE" id="PS00211">
    <property type="entry name" value="ABC_TRANSPORTER_1"/>
    <property type="match status" value="1"/>
</dbReference>
<dbReference type="Pfam" id="PF00005">
    <property type="entry name" value="ABC_tran"/>
    <property type="match status" value="1"/>
</dbReference>
<dbReference type="Proteomes" id="UP000001304">
    <property type="component" value="Chromosome"/>
</dbReference>
<dbReference type="SMART" id="SM00382">
    <property type="entry name" value="AAA"/>
    <property type="match status" value="1"/>
</dbReference>
<dbReference type="HOGENOM" id="CLU_000604_48_1_2"/>
<dbReference type="Gene3D" id="3.40.50.300">
    <property type="entry name" value="P-loop containing nucleotide triphosphate hydrolases"/>
    <property type="match status" value="1"/>
</dbReference>
<dbReference type="BioCyc" id="IAGG583356:GHAH-303-MONOMER"/>
<dbReference type="InterPro" id="IPR027417">
    <property type="entry name" value="P-loop_NTPase"/>
</dbReference>
<feature type="domain" description="ABC transporter" evidence="3">
    <location>
        <begin position="7"/>
        <end position="238"/>
    </location>
</feature>
<dbReference type="InterPro" id="IPR003593">
    <property type="entry name" value="AAA+_ATPase"/>
</dbReference>
<evidence type="ECO:0000256" key="2">
    <source>
        <dbReference type="ARBA" id="ARBA00022840"/>
    </source>
</evidence>
<evidence type="ECO:0000259" key="3">
    <source>
        <dbReference type="PROSITE" id="PS50893"/>
    </source>
</evidence>
<reference evidence="4 5" key="1">
    <citation type="journal article" date="2010" name="Stand. Genomic Sci.">
        <title>Complete genome sequence of Ignisphaera aggregans type strain (AQ1.S1).</title>
        <authorList>
            <person name="Goker M."/>
            <person name="Held B."/>
            <person name="Lapidus A."/>
            <person name="Nolan M."/>
            <person name="Spring S."/>
            <person name="Yasawong M."/>
            <person name="Lucas S."/>
            <person name="Glavina Del Rio T."/>
            <person name="Tice H."/>
            <person name="Cheng J.F."/>
            <person name="Goodwin L."/>
            <person name="Tapia R."/>
            <person name="Pitluck S."/>
            <person name="Liolios K."/>
            <person name="Ivanova N."/>
            <person name="Mavromatis K."/>
            <person name="Mikhailova N."/>
            <person name="Pati A."/>
            <person name="Chen A."/>
            <person name="Palaniappan K."/>
            <person name="Brambilla E."/>
            <person name="Land M."/>
            <person name="Hauser L."/>
            <person name="Chang Y.J."/>
            <person name="Jeffries C.D."/>
            <person name="Brettin T."/>
            <person name="Detter J.C."/>
            <person name="Han C."/>
            <person name="Rohde M."/>
            <person name="Sikorski J."/>
            <person name="Woyke T."/>
            <person name="Bristow J."/>
            <person name="Eisen J.A."/>
            <person name="Markowitz V."/>
            <person name="Hugenholtz P."/>
            <person name="Kyrpides N.C."/>
            <person name="Klenk H.P."/>
        </authorList>
    </citation>
    <scope>NUCLEOTIDE SEQUENCE [LARGE SCALE GENOMIC DNA]</scope>
    <source>
        <strain evidence="5">DSM 17230 / JCM 13409 / AQ1.S1</strain>
    </source>
</reference>
<dbReference type="STRING" id="583356.Igag_0292"/>
<name>E0SQR6_IGNAA</name>
<sequence>MYSSDDVLVVDRLKIGIGDKIVIEDANLSVSRGDIVFLLGPNGAGKSTLLRAIIGLPIYRILSGDIYFNGERITDKSMEYRVSRGLGLTYQIPPKLLGVRVVDILSNLCKRSGCNVSEISNELGIMHLLNREFGKGFSGGELKRIEMATLLAQKPRLALVDEPDSGVDIDSIEIIVKAIEHLIEVSPYRSIVIVTHTALISKYIRPTKVCIMISGSVRRCGDEDLLDEVFSHGFKNMA</sequence>
<keyword evidence="1" id="KW-0547">Nucleotide-binding</keyword>
<dbReference type="InterPro" id="IPR017871">
    <property type="entry name" value="ABC_transporter-like_CS"/>
</dbReference>
<dbReference type="GO" id="GO:0016887">
    <property type="term" value="F:ATP hydrolysis activity"/>
    <property type="evidence" value="ECO:0007669"/>
    <property type="project" value="InterPro"/>
</dbReference>
<dbReference type="InterPro" id="IPR010230">
    <property type="entry name" value="FeS-cluster_ATPase_SufC"/>
</dbReference>
<evidence type="ECO:0000313" key="5">
    <source>
        <dbReference type="Proteomes" id="UP000001304"/>
    </source>
</evidence>
<proteinExistence type="predicted"/>
<dbReference type="GO" id="GO:0005524">
    <property type="term" value="F:ATP binding"/>
    <property type="evidence" value="ECO:0007669"/>
    <property type="project" value="UniProtKB-KW"/>
</dbReference>
<accession>E0SQR6</accession>
<protein>
    <submittedName>
        <fullName evidence="4">ABC transporter related</fullName>
    </submittedName>
</protein>
<dbReference type="PANTHER" id="PTHR43204:SF1">
    <property type="entry name" value="ABC TRANSPORTER I FAMILY MEMBER 6, CHLOROPLASTIC"/>
    <property type="match status" value="1"/>
</dbReference>
<dbReference type="KEGG" id="iag:Igag_0292"/>